<evidence type="ECO:0000259" key="3">
    <source>
        <dbReference type="SMART" id="SM00563"/>
    </source>
</evidence>
<dbReference type="SMART" id="SM00563">
    <property type="entry name" value="PlsC"/>
    <property type="match status" value="1"/>
</dbReference>
<dbReference type="SUPFAM" id="SSF69593">
    <property type="entry name" value="Glycerol-3-phosphate (1)-acyltransferase"/>
    <property type="match status" value="1"/>
</dbReference>
<proteinExistence type="predicted"/>
<dbReference type="CDD" id="cd07989">
    <property type="entry name" value="LPLAT_AGPAT-like"/>
    <property type="match status" value="1"/>
</dbReference>
<protein>
    <submittedName>
        <fullName evidence="4">1-acyl-sn-glycerol-3-phosphate acyltransferase</fullName>
    </submittedName>
</protein>
<sequence length="204" mass="23433">MSFYTVVKTAAGLVFRLIYRIEVHGKENIPTDGKLVLCSNHIHNFDPIILSIVFPRQIFWMAKKQIFENKILSYLFKNLGAFPVDREESDLSAIKNSLKVLKKEGVLGIFPEGTRVKEFNLKNAKPGISLISIKAHSMVLPVYIEGDYRIFSKIKVYFGKPIDFSKYYNGKLSTDEYRLLSQEILQSIYSNKYKEEGKIGDNHS</sequence>
<dbReference type="AlphaFoldDB" id="A0A6N7XD32"/>
<reference evidence="4 5" key="1">
    <citation type="submission" date="2019-09" db="EMBL/GenBank/DDBJ databases">
        <title>In-depth cultivation of the pig gut microbiome towards novel bacterial diversity and tailored functional studies.</title>
        <authorList>
            <person name="Wylensek D."/>
            <person name="Hitch T.C.A."/>
            <person name="Clavel T."/>
        </authorList>
    </citation>
    <scope>NUCLEOTIDE SEQUENCE [LARGE SCALE GENOMIC DNA]</scope>
    <source>
        <strain evidence="4 5">WCA3-693-APC-4?</strain>
    </source>
</reference>
<keyword evidence="1 4" id="KW-0808">Transferase</keyword>
<dbReference type="PANTHER" id="PTHR10434:SF40">
    <property type="entry name" value="1-ACYL-SN-GLYCEROL-3-PHOSPHATE ACYLTRANSFERASE"/>
    <property type="match status" value="1"/>
</dbReference>
<evidence type="ECO:0000256" key="1">
    <source>
        <dbReference type="ARBA" id="ARBA00022679"/>
    </source>
</evidence>
<evidence type="ECO:0000256" key="2">
    <source>
        <dbReference type="ARBA" id="ARBA00023315"/>
    </source>
</evidence>
<dbReference type="EMBL" id="VUNQ01000001">
    <property type="protein sequence ID" value="MST99938.1"/>
    <property type="molecule type" value="Genomic_DNA"/>
</dbReference>
<keyword evidence="5" id="KW-1185">Reference proteome</keyword>
<dbReference type="GO" id="GO:0006654">
    <property type="term" value="P:phosphatidic acid biosynthetic process"/>
    <property type="evidence" value="ECO:0007669"/>
    <property type="project" value="TreeGrafter"/>
</dbReference>
<gene>
    <name evidence="4" type="ORF">FYJ83_00475</name>
</gene>
<feature type="domain" description="Phospholipid/glycerol acyltransferase" evidence="3">
    <location>
        <begin position="35"/>
        <end position="147"/>
    </location>
</feature>
<dbReference type="InterPro" id="IPR002123">
    <property type="entry name" value="Plipid/glycerol_acylTrfase"/>
</dbReference>
<comment type="caution">
    <text evidence="4">The sequence shown here is derived from an EMBL/GenBank/DDBJ whole genome shotgun (WGS) entry which is preliminary data.</text>
</comment>
<name>A0A6N7XD32_9FIRM</name>
<evidence type="ECO:0000313" key="5">
    <source>
        <dbReference type="Proteomes" id="UP000469523"/>
    </source>
</evidence>
<keyword evidence="2 4" id="KW-0012">Acyltransferase</keyword>
<dbReference type="Proteomes" id="UP000469523">
    <property type="component" value="Unassembled WGS sequence"/>
</dbReference>
<dbReference type="PANTHER" id="PTHR10434">
    <property type="entry name" value="1-ACYL-SN-GLYCEROL-3-PHOSPHATE ACYLTRANSFERASE"/>
    <property type="match status" value="1"/>
</dbReference>
<dbReference type="RefSeq" id="WP_154438012.1">
    <property type="nucleotide sequence ID" value="NZ_VUNQ01000001.1"/>
</dbReference>
<dbReference type="GO" id="GO:0003841">
    <property type="term" value="F:1-acylglycerol-3-phosphate O-acyltransferase activity"/>
    <property type="evidence" value="ECO:0007669"/>
    <property type="project" value="TreeGrafter"/>
</dbReference>
<dbReference type="Pfam" id="PF01553">
    <property type="entry name" value="Acyltransferase"/>
    <property type="match status" value="1"/>
</dbReference>
<accession>A0A6N7XD32</accession>
<organism evidence="4 5">
    <name type="scientific">Tissierella pigra</name>
    <dbReference type="NCBI Taxonomy" id="2607614"/>
    <lineage>
        <taxon>Bacteria</taxon>
        <taxon>Bacillati</taxon>
        <taxon>Bacillota</taxon>
        <taxon>Tissierellia</taxon>
        <taxon>Tissierellales</taxon>
        <taxon>Tissierellaceae</taxon>
        <taxon>Tissierella</taxon>
    </lineage>
</organism>
<evidence type="ECO:0000313" key="4">
    <source>
        <dbReference type="EMBL" id="MST99938.1"/>
    </source>
</evidence>